<name>A0A6L2NW93_TANCI</name>
<reference evidence="11" key="1">
    <citation type="journal article" date="2019" name="Sci. Rep.">
        <title>Draft genome of Tanacetum cinerariifolium, the natural source of mosquito coil.</title>
        <authorList>
            <person name="Yamashiro T."/>
            <person name="Shiraishi A."/>
            <person name="Satake H."/>
            <person name="Nakayama K."/>
        </authorList>
    </citation>
    <scope>NUCLEOTIDE SEQUENCE</scope>
</reference>
<evidence type="ECO:0000256" key="7">
    <source>
        <dbReference type="ARBA" id="ARBA00023136"/>
    </source>
</evidence>
<dbReference type="PANTHER" id="PTHR43394">
    <property type="entry name" value="ATP-DEPENDENT PERMEASE MDL1, MITOCHONDRIAL"/>
    <property type="match status" value="1"/>
</dbReference>
<proteinExistence type="inferred from homology"/>
<feature type="transmembrane region" description="Helical" evidence="9">
    <location>
        <begin position="91"/>
        <end position="112"/>
    </location>
</feature>
<sequence length="351" mass="39346">MTEAPEMATKPKDSAEGKTEATEDVVPYCKLFAFADSTDYLLMFVGAISAIGSGICIPMQTLIFGELIDAYSQTTDDKAIVHQVSKVSLKYVYLALGAGAATFFQVVCWIVTGERQAARIRSLYLKKILRQDVVFFDQESKTGEIAERMSGDTVIIQNAIDDSDLRLTPVFRLSNSTRVETSPSTQKPIRIILDPAGIVQQAKLLKQKDILLGWDGAVKSTQEYTKKVVEDVDEDFKSESWVSATNYVNANGGIWKLRFRRYVDTKPNMKELKKCIFNGPYVMTRVHVPAKTSTEIDPPVPKHIVQETYENTLPENHTYIDAEAEAIHMILSRIMDEIYSTVDACKTTQEM</sequence>
<evidence type="ECO:0000256" key="1">
    <source>
        <dbReference type="ARBA" id="ARBA00004141"/>
    </source>
</evidence>
<evidence type="ECO:0000256" key="8">
    <source>
        <dbReference type="ARBA" id="ARBA00023180"/>
    </source>
</evidence>
<dbReference type="InterPro" id="IPR036640">
    <property type="entry name" value="ABC1_TM_sf"/>
</dbReference>
<evidence type="ECO:0000313" key="11">
    <source>
        <dbReference type="EMBL" id="GEU90366.1"/>
    </source>
</evidence>
<dbReference type="EMBL" id="BKCJ010010169">
    <property type="protein sequence ID" value="GEU90366.1"/>
    <property type="molecule type" value="Genomic_DNA"/>
</dbReference>
<dbReference type="InterPro" id="IPR039421">
    <property type="entry name" value="Type_1_exporter"/>
</dbReference>
<dbReference type="GO" id="GO:0090374">
    <property type="term" value="P:oligopeptide export from mitochondrion"/>
    <property type="evidence" value="ECO:0007669"/>
    <property type="project" value="TreeGrafter"/>
</dbReference>
<keyword evidence="7 9" id="KW-0472">Membrane</keyword>
<feature type="transmembrane region" description="Helical" evidence="9">
    <location>
        <begin position="40"/>
        <end position="63"/>
    </location>
</feature>
<keyword evidence="4 9" id="KW-0812">Transmembrane</keyword>
<comment type="similarity">
    <text evidence="2">Belongs to the ABC transporter superfamily. ABCB family. Multidrug resistance exporter (TC 3.A.1.201) subfamily.</text>
</comment>
<feature type="domain" description="ABC transmembrane type-1" evidence="10">
    <location>
        <begin position="44"/>
        <end position="160"/>
    </location>
</feature>
<accession>A0A6L2NW93</accession>
<evidence type="ECO:0000256" key="4">
    <source>
        <dbReference type="ARBA" id="ARBA00022692"/>
    </source>
</evidence>
<dbReference type="GO" id="GO:0005743">
    <property type="term" value="C:mitochondrial inner membrane"/>
    <property type="evidence" value="ECO:0007669"/>
    <property type="project" value="TreeGrafter"/>
</dbReference>
<dbReference type="Pfam" id="PF00664">
    <property type="entry name" value="ABC_membrane"/>
    <property type="match status" value="1"/>
</dbReference>
<dbReference type="InterPro" id="IPR011527">
    <property type="entry name" value="ABC1_TM_dom"/>
</dbReference>
<keyword evidence="6 9" id="KW-1133">Transmembrane helix</keyword>
<keyword evidence="8" id="KW-0325">Glycoprotein</keyword>
<dbReference type="GO" id="GO:0005524">
    <property type="term" value="F:ATP binding"/>
    <property type="evidence" value="ECO:0007669"/>
    <property type="project" value="InterPro"/>
</dbReference>
<dbReference type="SUPFAM" id="SSF90123">
    <property type="entry name" value="ABC transporter transmembrane region"/>
    <property type="match status" value="1"/>
</dbReference>
<protein>
    <submittedName>
        <fullName evidence="11">ABC transporter B family member 11-like isoform X1</fullName>
    </submittedName>
</protein>
<organism evidence="11">
    <name type="scientific">Tanacetum cinerariifolium</name>
    <name type="common">Dalmatian daisy</name>
    <name type="synonym">Chrysanthemum cinerariifolium</name>
    <dbReference type="NCBI Taxonomy" id="118510"/>
    <lineage>
        <taxon>Eukaryota</taxon>
        <taxon>Viridiplantae</taxon>
        <taxon>Streptophyta</taxon>
        <taxon>Embryophyta</taxon>
        <taxon>Tracheophyta</taxon>
        <taxon>Spermatophyta</taxon>
        <taxon>Magnoliopsida</taxon>
        <taxon>eudicotyledons</taxon>
        <taxon>Gunneridae</taxon>
        <taxon>Pentapetalae</taxon>
        <taxon>asterids</taxon>
        <taxon>campanulids</taxon>
        <taxon>Asterales</taxon>
        <taxon>Asteraceae</taxon>
        <taxon>Asteroideae</taxon>
        <taxon>Anthemideae</taxon>
        <taxon>Anthemidinae</taxon>
        <taxon>Tanacetum</taxon>
    </lineage>
</organism>
<keyword evidence="5" id="KW-0677">Repeat</keyword>
<comment type="caution">
    <text evidence="11">The sequence shown here is derived from an EMBL/GenBank/DDBJ whole genome shotgun (WGS) entry which is preliminary data.</text>
</comment>
<evidence type="ECO:0000256" key="9">
    <source>
        <dbReference type="SAM" id="Phobius"/>
    </source>
</evidence>
<dbReference type="PROSITE" id="PS50929">
    <property type="entry name" value="ABC_TM1F"/>
    <property type="match status" value="1"/>
</dbReference>
<comment type="subcellular location">
    <subcellularLocation>
        <location evidence="1">Membrane</location>
        <topology evidence="1">Multi-pass membrane protein</topology>
    </subcellularLocation>
</comment>
<evidence type="ECO:0000259" key="10">
    <source>
        <dbReference type="PROSITE" id="PS50929"/>
    </source>
</evidence>
<dbReference type="Gene3D" id="1.20.1560.10">
    <property type="entry name" value="ABC transporter type 1, transmembrane domain"/>
    <property type="match status" value="1"/>
</dbReference>
<dbReference type="GO" id="GO:0015421">
    <property type="term" value="F:ABC-type oligopeptide transporter activity"/>
    <property type="evidence" value="ECO:0007669"/>
    <property type="project" value="TreeGrafter"/>
</dbReference>
<evidence type="ECO:0000256" key="2">
    <source>
        <dbReference type="ARBA" id="ARBA00007577"/>
    </source>
</evidence>
<evidence type="ECO:0000256" key="5">
    <source>
        <dbReference type="ARBA" id="ARBA00022737"/>
    </source>
</evidence>
<dbReference type="PANTHER" id="PTHR43394:SF16">
    <property type="entry name" value="ABC TRANSPORTER B FAMILY MEMBER 4-LIKE ISOFORM X1"/>
    <property type="match status" value="1"/>
</dbReference>
<evidence type="ECO:0000256" key="6">
    <source>
        <dbReference type="ARBA" id="ARBA00022989"/>
    </source>
</evidence>
<keyword evidence="3" id="KW-0813">Transport</keyword>
<gene>
    <name evidence="11" type="ORF">Tci_062344</name>
</gene>
<evidence type="ECO:0000256" key="3">
    <source>
        <dbReference type="ARBA" id="ARBA00022448"/>
    </source>
</evidence>
<dbReference type="AlphaFoldDB" id="A0A6L2NW93"/>